<organism evidence="1">
    <name type="scientific">viral metagenome</name>
    <dbReference type="NCBI Taxonomy" id="1070528"/>
    <lineage>
        <taxon>unclassified sequences</taxon>
        <taxon>metagenomes</taxon>
        <taxon>organismal metagenomes</taxon>
    </lineage>
</organism>
<name>A0A6C0ISQ7_9ZZZZ</name>
<protein>
    <submittedName>
        <fullName evidence="1">Uncharacterized protein</fullName>
    </submittedName>
</protein>
<dbReference type="AlphaFoldDB" id="A0A6C0ISQ7"/>
<reference evidence="1" key="1">
    <citation type="journal article" date="2020" name="Nature">
        <title>Giant virus diversity and host interactions through global metagenomics.</title>
        <authorList>
            <person name="Schulz F."/>
            <person name="Roux S."/>
            <person name="Paez-Espino D."/>
            <person name="Jungbluth S."/>
            <person name="Walsh D.A."/>
            <person name="Denef V.J."/>
            <person name="McMahon K.D."/>
            <person name="Konstantinidis K.T."/>
            <person name="Eloe-Fadrosh E.A."/>
            <person name="Kyrpides N.C."/>
            <person name="Woyke T."/>
        </authorList>
    </citation>
    <scope>NUCLEOTIDE SEQUENCE</scope>
    <source>
        <strain evidence="1">GVMAG-M-3300024258-28</strain>
    </source>
</reference>
<proteinExistence type="predicted"/>
<evidence type="ECO:0000313" key="1">
    <source>
        <dbReference type="EMBL" id="QHT94553.1"/>
    </source>
</evidence>
<accession>A0A6C0ISQ7</accession>
<sequence length="440" mass="52533">MRLTRYLYNTLEVKHNVLLSIFRHQKEATLFWVSELFYSGLEEELKEILLNTFENCYENDKILREHLRTFKKKILSKVVTTRLCAYATFASTMCYHKFDLSTFVKKYFEIDVVQQEYTFENHTESLIEIKKENIKQYIPEKNDHNWKILKNVCAFPINKEYAKIFTSEFQEYGELKQLLSNKWLYFCKETPIWKTRIEECDGSVDDEREVITFEDDDNFDEFYSKWNYEPDEQPVSVMNTLIGPPTIQYKTLQDFLQEFHLTEVIENYIALNATDKQQPCYYQTKCQDILVEWFKSNSNETTEVELLDNSVNIAHTNQTYPTFPIAKLHKKYIWQTKQSYVDDLINSAWLSKFNNMKDVTEENIKDISYIEDPLATIDLVVYINKRFVGFDIVYPGYENVPKKKIELLNKCKVTDYYQIKAEWILSKSKHTTQLDALKLL</sequence>
<dbReference type="EMBL" id="MN740225">
    <property type="protein sequence ID" value="QHT94553.1"/>
    <property type="molecule type" value="Genomic_DNA"/>
</dbReference>